<feature type="compositionally biased region" description="Low complexity" evidence="1">
    <location>
        <begin position="74"/>
        <end position="99"/>
    </location>
</feature>
<dbReference type="AlphaFoldDB" id="A0A3A4K2Y0"/>
<dbReference type="PROSITE" id="PS51257">
    <property type="entry name" value="PROKAR_LIPOPROTEIN"/>
    <property type="match status" value="1"/>
</dbReference>
<feature type="region of interest" description="Disordered" evidence="1">
    <location>
        <begin position="32"/>
        <end position="115"/>
    </location>
</feature>
<gene>
    <name evidence="2" type="ORF">D5S18_02165</name>
</gene>
<comment type="caution">
    <text evidence="2">The sequence shown here is derived from an EMBL/GenBank/DDBJ whole genome shotgun (WGS) entry which is preliminary data.</text>
</comment>
<evidence type="ECO:0000313" key="3">
    <source>
        <dbReference type="Proteomes" id="UP000266677"/>
    </source>
</evidence>
<feature type="compositionally biased region" description="Low complexity" evidence="1">
    <location>
        <begin position="34"/>
        <end position="54"/>
    </location>
</feature>
<evidence type="ECO:0000313" key="2">
    <source>
        <dbReference type="EMBL" id="RJO79173.1"/>
    </source>
</evidence>
<reference evidence="2 3" key="1">
    <citation type="submission" date="2018-09" db="EMBL/GenBank/DDBJ databases">
        <title>YIM PH21274 draft genome.</title>
        <authorList>
            <person name="Miao C."/>
        </authorList>
    </citation>
    <scope>NUCLEOTIDE SEQUENCE [LARGE SCALE GENOMIC DNA]</scope>
    <source>
        <strain evidence="2 3">YIM PH 21724</strain>
    </source>
</reference>
<protein>
    <submittedName>
        <fullName evidence="2">Uncharacterized protein</fullName>
    </submittedName>
</protein>
<sequence length="201" mass="20778">MRHTNSPVLGRFARRVGVILLGTLTGAAMVGGCSTSSSTSAPGSSSSAPGSAISAPPPVIAPPPVVVPPPAIVPPSDDQTTQAPPITTSQPAPPTTTAAPQPPNHPTPGTTIPGEGLTLQQAADLQKSVDNGHQPWRLDRVQVAKFFVQARFDWTNVQTSTGAPMIVFVTNQDGSKVTLHLTQPATHGDHGIWVVESGVWD</sequence>
<dbReference type="EMBL" id="QZFU01000010">
    <property type="protein sequence ID" value="RJO79173.1"/>
    <property type="molecule type" value="Genomic_DNA"/>
</dbReference>
<organism evidence="2 3">
    <name type="scientific">Nocardia panacis</name>
    <dbReference type="NCBI Taxonomy" id="2340916"/>
    <lineage>
        <taxon>Bacteria</taxon>
        <taxon>Bacillati</taxon>
        <taxon>Actinomycetota</taxon>
        <taxon>Actinomycetes</taxon>
        <taxon>Mycobacteriales</taxon>
        <taxon>Nocardiaceae</taxon>
        <taxon>Nocardia</taxon>
    </lineage>
</organism>
<feature type="compositionally biased region" description="Pro residues" evidence="1">
    <location>
        <begin position="55"/>
        <end position="73"/>
    </location>
</feature>
<evidence type="ECO:0000256" key="1">
    <source>
        <dbReference type="SAM" id="MobiDB-lite"/>
    </source>
</evidence>
<proteinExistence type="predicted"/>
<name>A0A3A4K2Y0_9NOCA</name>
<dbReference type="Proteomes" id="UP000266677">
    <property type="component" value="Unassembled WGS sequence"/>
</dbReference>
<keyword evidence="3" id="KW-1185">Reference proteome</keyword>
<accession>A0A3A4K2Y0</accession>